<comment type="caution">
    <text evidence="2">The sequence shown here is derived from an EMBL/GenBank/DDBJ whole genome shotgun (WGS) entry which is preliminary data.</text>
</comment>
<sequence length="479" mass="53683">MSNPSDSKSSAPELEGLLLDNFGFIPTESQHRLIKAMARFLISDKPNCLLMVKGYAGTGKTSMVNTLVRTLPAVRMGSVLLAPTGRAAKVLSGYTDARAYTIHKKIYFQQRTPNGGMAFSPARNLHKNTVFVVDEASMIGWENYGAPGGGNLLLDLFEYVYNGQNCRLMLIGDGAQLPPVGSPISPALDLKFLKSEFSLTAALCELTEVMRQKDDSGILDIATDIRSCLEGGSMDKLPLKLPAKPDVIQITGMELQDYLEEVFGKFGTEGSVIVSRSNKRCNQFNQEIRARVFFREELVSAGDYIMSVKNNYHWLGDDSKAGFIANGDVMEVLRIGKEVNRYGFNFIHVSSRLIDYPDEPPVEMVLWTDSLYVDGPSMSSKDWETLYRGVLEDYNHLPTKAERKKAVKQDEYYNAVQIKFAYAVTCHKAQGGQWPAVIVDQGYVTEDMINEEYFRWLYTAVTRASERLYLLNFSDKIFQ</sequence>
<dbReference type="Proteomes" id="UP000486602">
    <property type="component" value="Unassembled WGS sequence"/>
</dbReference>
<accession>A0A7K3WN50</accession>
<protein>
    <submittedName>
        <fullName evidence="2">AAA family ATPase</fullName>
    </submittedName>
</protein>
<reference evidence="2 3" key="1">
    <citation type="submission" date="2020-02" db="EMBL/GenBank/DDBJ databases">
        <title>Out from the shadows clarifying the taxonomy of the family Cryomorphaceae and related taxa by utilizing the GTDB taxonomic framework.</title>
        <authorList>
            <person name="Bowman J.P."/>
        </authorList>
    </citation>
    <scope>NUCLEOTIDE SEQUENCE [LARGE SCALE GENOMIC DNA]</scope>
    <source>
        <strain evidence="2 3">QSSC 1-22</strain>
    </source>
</reference>
<proteinExistence type="predicted"/>
<evidence type="ECO:0000313" key="3">
    <source>
        <dbReference type="Proteomes" id="UP000486602"/>
    </source>
</evidence>
<dbReference type="InterPro" id="IPR027417">
    <property type="entry name" value="P-loop_NTPase"/>
</dbReference>
<organism evidence="2 3">
    <name type="scientific">Cryomorpha ignava</name>
    <dbReference type="NCBI Taxonomy" id="101383"/>
    <lineage>
        <taxon>Bacteria</taxon>
        <taxon>Pseudomonadati</taxon>
        <taxon>Bacteroidota</taxon>
        <taxon>Flavobacteriia</taxon>
        <taxon>Flavobacteriales</taxon>
        <taxon>Cryomorphaceae</taxon>
        <taxon>Cryomorpha</taxon>
    </lineage>
</organism>
<name>A0A7K3WN50_9FLAO</name>
<dbReference type="InterPro" id="IPR027785">
    <property type="entry name" value="UvrD-like_helicase_C"/>
</dbReference>
<dbReference type="Gene3D" id="3.40.50.300">
    <property type="entry name" value="P-loop containing nucleotide triphosphate hydrolases"/>
    <property type="match status" value="2"/>
</dbReference>
<dbReference type="CDD" id="cd17933">
    <property type="entry name" value="DEXSc_RecD-like"/>
    <property type="match status" value="1"/>
</dbReference>
<feature type="domain" description="UvrD-like helicase C-terminal" evidence="1">
    <location>
        <begin position="420"/>
        <end position="471"/>
    </location>
</feature>
<gene>
    <name evidence="2" type="ORF">G3O08_02755</name>
</gene>
<dbReference type="Pfam" id="PF13538">
    <property type="entry name" value="UvrD_C_2"/>
    <property type="match status" value="1"/>
</dbReference>
<dbReference type="EMBL" id="JAAGVY010000003">
    <property type="protein sequence ID" value="NEN22421.1"/>
    <property type="molecule type" value="Genomic_DNA"/>
</dbReference>
<dbReference type="SUPFAM" id="SSF52540">
    <property type="entry name" value="P-loop containing nucleoside triphosphate hydrolases"/>
    <property type="match status" value="2"/>
</dbReference>
<dbReference type="AlphaFoldDB" id="A0A7K3WN50"/>
<evidence type="ECO:0000259" key="1">
    <source>
        <dbReference type="Pfam" id="PF13538"/>
    </source>
</evidence>
<dbReference type="CDD" id="cd18809">
    <property type="entry name" value="SF1_C_RecD"/>
    <property type="match status" value="1"/>
</dbReference>
<evidence type="ECO:0000313" key="2">
    <source>
        <dbReference type="EMBL" id="NEN22421.1"/>
    </source>
</evidence>
<dbReference type="RefSeq" id="WP_163283150.1">
    <property type="nucleotide sequence ID" value="NZ_JAAGVY010000003.1"/>
</dbReference>
<dbReference type="Pfam" id="PF13604">
    <property type="entry name" value="AAA_30"/>
    <property type="match status" value="1"/>
</dbReference>
<keyword evidence="3" id="KW-1185">Reference proteome</keyword>